<reference evidence="2" key="1">
    <citation type="submission" date="2019-12" db="EMBL/GenBank/DDBJ databases">
        <title>Genome sequencing and annotation of Brassica cretica.</title>
        <authorList>
            <person name="Studholme D.J."/>
            <person name="Sarris P.F."/>
        </authorList>
    </citation>
    <scope>NUCLEOTIDE SEQUENCE</scope>
    <source>
        <strain evidence="2">PFS-001/15</strain>
        <tissue evidence="2">Leaf</tissue>
    </source>
</reference>
<evidence type="ECO:0000256" key="1">
    <source>
        <dbReference type="SAM" id="MobiDB-lite"/>
    </source>
</evidence>
<evidence type="ECO:0000313" key="2">
    <source>
        <dbReference type="EMBL" id="KAF2582077.1"/>
    </source>
</evidence>
<dbReference type="EMBL" id="QGKW02001660">
    <property type="protein sequence ID" value="KAF2582077.1"/>
    <property type="molecule type" value="Genomic_DNA"/>
</dbReference>
<feature type="compositionally biased region" description="Basic and acidic residues" evidence="1">
    <location>
        <begin position="19"/>
        <end position="35"/>
    </location>
</feature>
<comment type="caution">
    <text evidence="2">The sequence shown here is derived from an EMBL/GenBank/DDBJ whole genome shotgun (WGS) entry which is preliminary data.</text>
</comment>
<proteinExistence type="predicted"/>
<gene>
    <name evidence="2" type="ORF">F2Q68_00006341</name>
</gene>
<sequence length="131" mass="14619">MGNHHWNLLFTSIPTAKPESGEDGRDGARHDEEWSPRIGLSTPAKLESQCGLVVRPRPWWLRFQLMVEEESRDGIGEQGRGREGGAVTWNVEKDLQSTGLELLSEIRIRSVIRSGSDPKIRISGEAESGSR</sequence>
<feature type="region of interest" description="Disordered" evidence="1">
    <location>
        <begin position="11"/>
        <end position="39"/>
    </location>
</feature>
<name>A0A8S9JL04_BRACR</name>
<evidence type="ECO:0000313" key="3">
    <source>
        <dbReference type="Proteomes" id="UP000712281"/>
    </source>
</evidence>
<dbReference type="AlphaFoldDB" id="A0A8S9JL04"/>
<protein>
    <submittedName>
        <fullName evidence="2">Uncharacterized protein</fullName>
    </submittedName>
</protein>
<organism evidence="2 3">
    <name type="scientific">Brassica cretica</name>
    <name type="common">Mustard</name>
    <dbReference type="NCBI Taxonomy" id="69181"/>
    <lineage>
        <taxon>Eukaryota</taxon>
        <taxon>Viridiplantae</taxon>
        <taxon>Streptophyta</taxon>
        <taxon>Embryophyta</taxon>
        <taxon>Tracheophyta</taxon>
        <taxon>Spermatophyta</taxon>
        <taxon>Magnoliopsida</taxon>
        <taxon>eudicotyledons</taxon>
        <taxon>Gunneridae</taxon>
        <taxon>Pentapetalae</taxon>
        <taxon>rosids</taxon>
        <taxon>malvids</taxon>
        <taxon>Brassicales</taxon>
        <taxon>Brassicaceae</taxon>
        <taxon>Brassiceae</taxon>
        <taxon>Brassica</taxon>
    </lineage>
</organism>
<accession>A0A8S9JL04</accession>
<dbReference type="Proteomes" id="UP000712281">
    <property type="component" value="Unassembled WGS sequence"/>
</dbReference>